<proteinExistence type="predicted"/>
<dbReference type="SUPFAM" id="SSF53756">
    <property type="entry name" value="UDP-Glycosyltransferase/glycogen phosphorylase"/>
    <property type="match status" value="1"/>
</dbReference>
<keyword evidence="4" id="KW-0328">Glycosyltransferase</keyword>
<dbReference type="AlphaFoldDB" id="A0A348AKN1"/>
<keyword evidence="1 4" id="KW-0808">Transferase</keyword>
<dbReference type="Pfam" id="PF13439">
    <property type="entry name" value="Glyco_transf_4"/>
    <property type="match status" value="1"/>
</dbReference>
<evidence type="ECO:0000313" key="5">
    <source>
        <dbReference type="Proteomes" id="UP000276437"/>
    </source>
</evidence>
<evidence type="ECO:0000259" key="2">
    <source>
        <dbReference type="Pfam" id="PF00534"/>
    </source>
</evidence>
<name>A0A348AKN1_9FIRM</name>
<accession>A0A348AKN1</accession>
<organism evidence="4 5">
    <name type="scientific">Methylomusa anaerophila</name>
    <dbReference type="NCBI Taxonomy" id="1930071"/>
    <lineage>
        <taxon>Bacteria</taxon>
        <taxon>Bacillati</taxon>
        <taxon>Bacillota</taxon>
        <taxon>Negativicutes</taxon>
        <taxon>Selenomonadales</taxon>
        <taxon>Sporomusaceae</taxon>
        <taxon>Methylomusa</taxon>
    </lineage>
</organism>
<dbReference type="Gene3D" id="3.40.50.2000">
    <property type="entry name" value="Glycogen Phosphorylase B"/>
    <property type="match status" value="2"/>
</dbReference>
<evidence type="ECO:0000256" key="1">
    <source>
        <dbReference type="ARBA" id="ARBA00022679"/>
    </source>
</evidence>
<dbReference type="FunFam" id="3.40.50.2000:FF:000119">
    <property type="entry name" value="Glycosyl transferase group 1"/>
    <property type="match status" value="1"/>
</dbReference>
<dbReference type="GO" id="GO:0102710">
    <property type="term" value="F:D-inositol-3-phosphate glycosyltransferase activity"/>
    <property type="evidence" value="ECO:0007669"/>
    <property type="project" value="UniProtKB-EC"/>
</dbReference>
<dbReference type="CDD" id="cd03809">
    <property type="entry name" value="GT4_MtfB-like"/>
    <property type="match status" value="1"/>
</dbReference>
<dbReference type="Pfam" id="PF00534">
    <property type="entry name" value="Glycos_transf_1"/>
    <property type="match status" value="1"/>
</dbReference>
<gene>
    <name evidence="4" type="primary">mshA_3</name>
    <name evidence="4" type="ORF">MAMMFC1_02313</name>
</gene>
<evidence type="ECO:0000313" key="4">
    <source>
        <dbReference type="EMBL" id="BBB91629.1"/>
    </source>
</evidence>
<dbReference type="InterPro" id="IPR001296">
    <property type="entry name" value="Glyco_trans_1"/>
</dbReference>
<reference evidence="4 5" key="1">
    <citation type="journal article" date="2018" name="Int. J. Syst. Evol. Microbiol.">
        <title>Methylomusa anaerophila gen. nov., sp. nov., an anaerobic methanol-utilizing bacterium isolated from a microbial fuel cell.</title>
        <authorList>
            <person name="Amano N."/>
            <person name="Yamamuro A."/>
            <person name="Miyahara M."/>
            <person name="Kouzuma A."/>
            <person name="Abe T."/>
            <person name="Watanabe K."/>
        </authorList>
    </citation>
    <scope>NUCLEOTIDE SEQUENCE [LARGE SCALE GENOMIC DNA]</scope>
    <source>
        <strain evidence="4 5">MMFC1</strain>
    </source>
</reference>
<dbReference type="PANTHER" id="PTHR46401:SF2">
    <property type="entry name" value="GLYCOSYLTRANSFERASE WBBK-RELATED"/>
    <property type="match status" value="1"/>
</dbReference>
<feature type="domain" description="Glycosyl transferase family 1" evidence="2">
    <location>
        <begin position="192"/>
        <end position="347"/>
    </location>
</feature>
<dbReference type="EMBL" id="AP018449">
    <property type="protein sequence ID" value="BBB91629.1"/>
    <property type="molecule type" value="Genomic_DNA"/>
</dbReference>
<dbReference type="InterPro" id="IPR028098">
    <property type="entry name" value="Glyco_trans_4-like_N"/>
</dbReference>
<keyword evidence="5" id="KW-1185">Reference proteome</keyword>
<dbReference type="GO" id="GO:0009103">
    <property type="term" value="P:lipopolysaccharide biosynthetic process"/>
    <property type="evidence" value="ECO:0007669"/>
    <property type="project" value="TreeGrafter"/>
</dbReference>
<dbReference type="EC" id="2.4.1.250" evidence="4"/>
<dbReference type="Proteomes" id="UP000276437">
    <property type="component" value="Chromosome"/>
</dbReference>
<evidence type="ECO:0000259" key="3">
    <source>
        <dbReference type="Pfam" id="PF13439"/>
    </source>
</evidence>
<sequence>MRIGVDATVLSYGKTGVGHYVENVLAQLAKIDAANEYVLYSNRPIGWQADNSRFQYSIADVRYNNWWMQWTLPGLLKKDKIDLFWGVGFRIPFERSGHCLRVVTVHDLVYRIMPGTLPWKQALHLRTLMPLYLSCADHVIVNSRHTCNDLLTYYNYPAEKITVTPLAADHSSAPPRLPAQTQAVMAKYGIQPGYVLYVGTIEPRKGLDTLFRALSLFRESGSELPCLVLAGNIGWKSKPIIDLVERLQIRRQVTFLRYVPDDDLAALYRGAKIFVYPSLYEGFGLPVLEAMTAGVPVITTNSSSLPEVGGEGALYINPGDHVQLYSFLQELLGNEALRQKYQAKGRQQIKKFSWENTAAKTLDVFHKVFRQR</sequence>
<dbReference type="KEGG" id="mana:MAMMFC1_02313"/>
<dbReference type="RefSeq" id="WP_126308622.1">
    <property type="nucleotide sequence ID" value="NZ_AP018449.1"/>
</dbReference>
<feature type="domain" description="Glycosyltransferase subfamily 4-like N-terminal" evidence="3">
    <location>
        <begin position="16"/>
        <end position="170"/>
    </location>
</feature>
<dbReference type="PANTHER" id="PTHR46401">
    <property type="entry name" value="GLYCOSYLTRANSFERASE WBBK-RELATED"/>
    <property type="match status" value="1"/>
</dbReference>
<dbReference type="OrthoDB" id="9797829at2"/>
<protein>
    <submittedName>
        <fullName evidence="4">D-inositol 3-phosphate glycosyltransferase</fullName>
        <ecNumber evidence="4">2.4.1.250</ecNumber>
    </submittedName>
</protein>